<dbReference type="AlphaFoldDB" id="A0A0M3RAU1"/>
<sequence>MKHELLIRWLFYFAGLFILAFGVSLTIEGKALGISPWDSFHYGLFAHFGLTIGQWSIIAGAFIIFGTCLFTKSLPKLGALINMLLIGLLIDFFTMIIPEPHSLIVSTITFITGVLIIGYGIGIYVSAGLGAGPRDTLTMLISEKTGMNVKKVRNMIEISVLAIGWLLGGPIGIGTIIIALFTGTILSYSLPQSKHLLELIIIKFAEKASHPAH</sequence>
<reference evidence="2 3" key="2">
    <citation type="journal article" date="2016" name="Int. J. Syst. Evol. Microbiol.">
        <title>Bacillus gobiensis sp. nov., isolated from a soil sample.</title>
        <authorList>
            <person name="Liu B."/>
            <person name="Liu G.H."/>
            <person name="Cetin S."/>
            <person name="Schumann P."/>
            <person name="Pan Z.Z."/>
            <person name="Chen Q.Q."/>
        </authorList>
    </citation>
    <scope>NUCLEOTIDE SEQUENCE [LARGE SCALE GENOMIC DNA]</scope>
    <source>
        <strain evidence="2 3">FJAT-4402</strain>
    </source>
</reference>
<feature type="transmembrane region" description="Helical" evidence="1">
    <location>
        <begin position="9"/>
        <end position="27"/>
    </location>
</feature>
<dbReference type="PANTHER" id="PTHR40078">
    <property type="entry name" value="INTEGRAL MEMBRANE PROTEIN-RELATED"/>
    <property type="match status" value="1"/>
</dbReference>
<organism evidence="2 3">
    <name type="scientific">Bacillus gobiensis</name>
    <dbReference type="NCBI Taxonomy" id="1441095"/>
    <lineage>
        <taxon>Bacteria</taxon>
        <taxon>Bacillati</taxon>
        <taxon>Bacillota</taxon>
        <taxon>Bacilli</taxon>
        <taxon>Bacillales</taxon>
        <taxon>Bacillaceae</taxon>
        <taxon>Bacillus</taxon>
    </lineage>
</organism>
<keyword evidence="1" id="KW-0472">Membrane</keyword>
<dbReference type="InterPro" id="IPR038750">
    <property type="entry name" value="YczE/YyaS-like"/>
</dbReference>
<proteinExistence type="predicted"/>
<keyword evidence="1" id="KW-1133">Transmembrane helix</keyword>
<dbReference type="EMBL" id="CP012600">
    <property type="protein sequence ID" value="ALC83752.1"/>
    <property type="molecule type" value="Genomic_DNA"/>
</dbReference>
<dbReference type="PATRIC" id="fig|1441095.3.peg.4691"/>
<reference evidence="3" key="1">
    <citation type="submission" date="2015-08" db="EMBL/GenBank/DDBJ databases">
        <title>Genome sequencing project for genomic taxonomy and phylogenomics of Bacillus-like bacteria.</title>
        <authorList>
            <person name="Liu B."/>
            <person name="Wang J."/>
            <person name="Zhu Y."/>
            <person name="Liu G."/>
            <person name="Chen Q."/>
            <person name="Chen Z."/>
            <person name="Lan J."/>
            <person name="Che J."/>
            <person name="Ge C."/>
            <person name="Shi H."/>
            <person name="Pan Z."/>
            <person name="Liu X."/>
        </authorList>
    </citation>
    <scope>NUCLEOTIDE SEQUENCE [LARGE SCALE GENOMIC DNA]</scope>
    <source>
        <strain evidence="3">FJAT-4402</strain>
    </source>
</reference>
<dbReference type="OrthoDB" id="154912at2"/>
<keyword evidence="3" id="KW-1185">Reference proteome</keyword>
<protein>
    <recommendedName>
        <fullName evidence="4">YitT family protein</fullName>
    </recommendedName>
</protein>
<keyword evidence="1" id="KW-0812">Transmembrane</keyword>
<evidence type="ECO:0000256" key="1">
    <source>
        <dbReference type="SAM" id="Phobius"/>
    </source>
</evidence>
<feature type="transmembrane region" description="Helical" evidence="1">
    <location>
        <begin position="160"/>
        <end position="188"/>
    </location>
</feature>
<feature type="transmembrane region" description="Helical" evidence="1">
    <location>
        <begin position="47"/>
        <end position="70"/>
    </location>
</feature>
<dbReference type="Pfam" id="PF19700">
    <property type="entry name" value="DUF6198"/>
    <property type="match status" value="1"/>
</dbReference>
<dbReference type="RefSeq" id="WP_053605623.1">
    <property type="nucleotide sequence ID" value="NZ_CP012600.1"/>
</dbReference>
<feature type="transmembrane region" description="Helical" evidence="1">
    <location>
        <begin position="77"/>
        <end position="97"/>
    </location>
</feature>
<accession>A0A0M3RAU1</accession>
<evidence type="ECO:0008006" key="4">
    <source>
        <dbReference type="Google" id="ProtNLM"/>
    </source>
</evidence>
<evidence type="ECO:0000313" key="2">
    <source>
        <dbReference type="EMBL" id="ALC83752.1"/>
    </source>
</evidence>
<dbReference type="PANTHER" id="PTHR40078:SF1">
    <property type="entry name" value="INTEGRAL MEMBRANE PROTEIN"/>
    <property type="match status" value="1"/>
</dbReference>
<evidence type="ECO:0000313" key="3">
    <source>
        <dbReference type="Proteomes" id="UP000067625"/>
    </source>
</evidence>
<gene>
    <name evidence="2" type="ORF">AM592_21195</name>
</gene>
<name>A0A0M3RAU1_9BACI</name>
<dbReference type="Proteomes" id="UP000067625">
    <property type="component" value="Chromosome"/>
</dbReference>
<feature type="transmembrane region" description="Helical" evidence="1">
    <location>
        <begin position="103"/>
        <end position="125"/>
    </location>
</feature>